<comment type="caution">
    <text evidence="1">The sequence shown here is derived from an EMBL/GenBank/DDBJ whole genome shotgun (WGS) entry which is preliminary data.</text>
</comment>
<sequence length="121" mass="14626">MYCCGGTWAKRNSYSVERSDWASNRILRQPRPHFRSLKQCYFGMLWQTIEGCILRPRRWKAGPHGFHFRERVLGRYLREEWIAACRNCDFDDDRRVKHSRHWKDSALVYAPPRDIVQPSRK</sequence>
<evidence type="ECO:0000313" key="2">
    <source>
        <dbReference type="Proteomes" id="UP000703269"/>
    </source>
</evidence>
<gene>
    <name evidence="1" type="ORF">PsYK624_063010</name>
</gene>
<dbReference type="EMBL" id="BPQB01000015">
    <property type="protein sequence ID" value="GJE90175.1"/>
    <property type="molecule type" value="Genomic_DNA"/>
</dbReference>
<proteinExistence type="predicted"/>
<dbReference type="AlphaFoldDB" id="A0A9P3LCF0"/>
<organism evidence="1 2">
    <name type="scientific">Phanerochaete sordida</name>
    <dbReference type="NCBI Taxonomy" id="48140"/>
    <lineage>
        <taxon>Eukaryota</taxon>
        <taxon>Fungi</taxon>
        <taxon>Dikarya</taxon>
        <taxon>Basidiomycota</taxon>
        <taxon>Agaricomycotina</taxon>
        <taxon>Agaricomycetes</taxon>
        <taxon>Polyporales</taxon>
        <taxon>Phanerochaetaceae</taxon>
        <taxon>Phanerochaete</taxon>
    </lineage>
</organism>
<name>A0A9P3LCF0_9APHY</name>
<protein>
    <submittedName>
        <fullName evidence="1">Uncharacterized protein</fullName>
    </submittedName>
</protein>
<accession>A0A9P3LCF0</accession>
<evidence type="ECO:0000313" key="1">
    <source>
        <dbReference type="EMBL" id="GJE90175.1"/>
    </source>
</evidence>
<reference evidence="1 2" key="1">
    <citation type="submission" date="2021-08" db="EMBL/GenBank/DDBJ databases">
        <title>Draft Genome Sequence of Phanerochaete sordida strain YK-624.</title>
        <authorList>
            <person name="Mori T."/>
            <person name="Dohra H."/>
            <person name="Suzuki T."/>
            <person name="Kawagishi H."/>
            <person name="Hirai H."/>
        </authorList>
    </citation>
    <scope>NUCLEOTIDE SEQUENCE [LARGE SCALE GENOMIC DNA]</scope>
    <source>
        <strain evidence="1 2">YK-624</strain>
    </source>
</reference>
<dbReference type="Proteomes" id="UP000703269">
    <property type="component" value="Unassembled WGS sequence"/>
</dbReference>
<keyword evidence="2" id="KW-1185">Reference proteome</keyword>